<reference evidence="1 2" key="1">
    <citation type="submission" date="2018-06" db="EMBL/GenBank/DDBJ databases">
        <authorList>
            <consortium name="Pathogen Informatics"/>
            <person name="Doyle S."/>
        </authorList>
    </citation>
    <scope>NUCLEOTIDE SEQUENCE [LARGE SCALE GENOMIC DNA]</scope>
    <source>
        <strain evidence="1 2">NCTC9140</strain>
    </source>
</reference>
<evidence type="ECO:0000313" key="2">
    <source>
        <dbReference type="Proteomes" id="UP000254938"/>
    </source>
</evidence>
<protein>
    <submittedName>
        <fullName evidence="1">Uncharacterized protein</fullName>
    </submittedName>
</protein>
<dbReference type="EMBL" id="UGKQ01000007">
    <property type="protein sequence ID" value="STS82186.1"/>
    <property type="molecule type" value="Genomic_DNA"/>
</dbReference>
<evidence type="ECO:0000313" key="1">
    <source>
        <dbReference type="EMBL" id="STS82186.1"/>
    </source>
</evidence>
<name>A0A377TTD7_KLEPN</name>
<dbReference type="AlphaFoldDB" id="A0A377TTD7"/>
<accession>A0A377TTD7</accession>
<dbReference type="Proteomes" id="UP000254938">
    <property type="component" value="Unassembled WGS sequence"/>
</dbReference>
<proteinExistence type="predicted"/>
<gene>
    <name evidence="1" type="ORF">NCTC9140_03934</name>
</gene>
<sequence length="113" mass="12297">MHLTRGEIYCAEKGEALTAVAARVLEQNELSGPPEACALFFQPGLEALAHSGWDINLYRQDACWGDIGEMEGLTVLSLAAIYAAHYQQPCGWLARDPLNTLAIGIVKPDGQRQ</sequence>
<organism evidence="1 2">
    <name type="scientific">Klebsiella pneumoniae</name>
    <dbReference type="NCBI Taxonomy" id="573"/>
    <lineage>
        <taxon>Bacteria</taxon>
        <taxon>Pseudomonadati</taxon>
        <taxon>Pseudomonadota</taxon>
        <taxon>Gammaproteobacteria</taxon>
        <taxon>Enterobacterales</taxon>
        <taxon>Enterobacteriaceae</taxon>
        <taxon>Klebsiella/Raoultella group</taxon>
        <taxon>Klebsiella</taxon>
        <taxon>Klebsiella pneumoniae complex</taxon>
    </lineage>
</organism>